<dbReference type="InterPro" id="IPR034566">
    <property type="entry name" value="MTOPVIB_plant"/>
</dbReference>
<dbReference type="Proteomes" id="UP000826271">
    <property type="component" value="Unassembled WGS sequence"/>
</dbReference>
<accession>A0AAV6XNC0</accession>
<sequence length="525" mass="58492">MVAFKHATTGGLLRGNEGKWLWGFCRKLGKFTITEAELLALREGLNLAWERRVERIVVESDSEERFFVDFRRLDPMATKIGLISFSDTGSGSTLEEFQELKNQNDPILAGKWDGVLCIATTSISDKEIHHLRFDMKEVVSSRRLVKLSSINKIGAIFRQSIPCSFGTEVSLSVHEETDGILAMISIFLRKMLVMKFHKIAVELSVESGSSLGSQSESVILQNACSAPPMPAEDIDYLKLGFEDYVSKHGNRLVEACHSCFSIGKNLKVGAGMASSRGNQQSGGQVMEVVIIISETSVPAQSSCFRLYGGKTEVFYFRDFLPSTMSQSSLDGLTSIQWKNYGLALKSVGDQDGVTLLEWENLPPCAHIDILLHRYNKQYPQWVMILPCTQTNQKDRLLTRKAVKLALKDLKEKNEGVLLSERALKICNYAPDLAKTISGLILSSHDLNFQEECFSLLGLQSQANKRNAVENCIKDRIVSVVASSERNTWGSREASNEIFQNSKMHVLSGLMDGRGVLTQSIWILCD</sequence>
<dbReference type="GO" id="GO:0003676">
    <property type="term" value="F:nucleic acid binding"/>
    <property type="evidence" value="ECO:0007669"/>
    <property type="project" value="InterPro"/>
</dbReference>
<name>A0AAV6XNC0_9LAMI</name>
<dbReference type="AlphaFoldDB" id="A0AAV6XNC0"/>
<reference evidence="2" key="1">
    <citation type="submission" date="2019-10" db="EMBL/GenBank/DDBJ databases">
        <authorList>
            <person name="Zhang R."/>
            <person name="Pan Y."/>
            <person name="Wang J."/>
            <person name="Ma R."/>
            <person name="Yu S."/>
        </authorList>
    </citation>
    <scope>NUCLEOTIDE SEQUENCE</scope>
    <source>
        <strain evidence="2">LA-IB0</strain>
        <tissue evidence="2">Leaf</tissue>
    </source>
</reference>
<dbReference type="GO" id="GO:0004523">
    <property type="term" value="F:RNA-DNA hybrid ribonuclease activity"/>
    <property type="evidence" value="ECO:0007669"/>
    <property type="project" value="InterPro"/>
</dbReference>
<dbReference type="PANTHER" id="PTHR36722">
    <property type="entry name" value="TYPE 2 DNA TOPOISOMERASE 6 SUBUNIT B-LIKE"/>
    <property type="match status" value="1"/>
</dbReference>
<dbReference type="GO" id="GO:0030674">
    <property type="term" value="F:protein-macromolecule adaptor activity"/>
    <property type="evidence" value="ECO:0007669"/>
    <property type="project" value="TreeGrafter"/>
</dbReference>
<comment type="caution">
    <text evidence="2">The sequence shown here is derived from an EMBL/GenBank/DDBJ whole genome shotgun (WGS) entry which is preliminary data.</text>
</comment>
<dbReference type="GO" id="GO:0042138">
    <property type="term" value="P:meiotic DNA double-strand break formation"/>
    <property type="evidence" value="ECO:0007669"/>
    <property type="project" value="InterPro"/>
</dbReference>
<dbReference type="PANTHER" id="PTHR36722:SF1">
    <property type="entry name" value="TYPE 2 DNA TOPOISOMERASE 6 SUBUNIT B-LIKE"/>
    <property type="match status" value="1"/>
</dbReference>
<dbReference type="EMBL" id="WHWC01000004">
    <property type="protein sequence ID" value="KAG8383994.1"/>
    <property type="molecule type" value="Genomic_DNA"/>
</dbReference>
<dbReference type="CDD" id="cd06222">
    <property type="entry name" value="RNase_H_like"/>
    <property type="match status" value="1"/>
</dbReference>
<feature type="domain" description="RNase H type-1" evidence="1">
    <location>
        <begin position="6"/>
        <end position="63"/>
    </location>
</feature>
<dbReference type="GO" id="GO:0000793">
    <property type="term" value="C:condensed chromosome"/>
    <property type="evidence" value="ECO:0007669"/>
    <property type="project" value="TreeGrafter"/>
</dbReference>
<keyword evidence="3" id="KW-1185">Reference proteome</keyword>
<dbReference type="InterPro" id="IPR036397">
    <property type="entry name" value="RNaseH_sf"/>
</dbReference>
<dbReference type="InterPro" id="IPR012337">
    <property type="entry name" value="RNaseH-like_sf"/>
</dbReference>
<dbReference type="Pfam" id="PF13456">
    <property type="entry name" value="RVT_3"/>
    <property type="match status" value="1"/>
</dbReference>
<evidence type="ECO:0000259" key="1">
    <source>
        <dbReference type="Pfam" id="PF13456"/>
    </source>
</evidence>
<evidence type="ECO:0000313" key="3">
    <source>
        <dbReference type="Proteomes" id="UP000826271"/>
    </source>
</evidence>
<dbReference type="InterPro" id="IPR002156">
    <property type="entry name" value="RNaseH_domain"/>
</dbReference>
<dbReference type="InterPro" id="IPR044730">
    <property type="entry name" value="RNase_H-like_dom_plant"/>
</dbReference>
<organism evidence="2 3">
    <name type="scientific">Buddleja alternifolia</name>
    <dbReference type="NCBI Taxonomy" id="168488"/>
    <lineage>
        <taxon>Eukaryota</taxon>
        <taxon>Viridiplantae</taxon>
        <taxon>Streptophyta</taxon>
        <taxon>Embryophyta</taxon>
        <taxon>Tracheophyta</taxon>
        <taxon>Spermatophyta</taxon>
        <taxon>Magnoliopsida</taxon>
        <taxon>eudicotyledons</taxon>
        <taxon>Gunneridae</taxon>
        <taxon>Pentapetalae</taxon>
        <taxon>asterids</taxon>
        <taxon>lamiids</taxon>
        <taxon>Lamiales</taxon>
        <taxon>Scrophulariaceae</taxon>
        <taxon>Buddlejeae</taxon>
        <taxon>Buddleja</taxon>
    </lineage>
</organism>
<protein>
    <recommendedName>
        <fullName evidence="1">RNase H type-1 domain-containing protein</fullName>
    </recommendedName>
</protein>
<proteinExistence type="predicted"/>
<dbReference type="SUPFAM" id="SSF53098">
    <property type="entry name" value="Ribonuclease H-like"/>
    <property type="match status" value="1"/>
</dbReference>
<dbReference type="Gene3D" id="3.30.420.10">
    <property type="entry name" value="Ribonuclease H-like superfamily/Ribonuclease H"/>
    <property type="match status" value="1"/>
</dbReference>
<evidence type="ECO:0000313" key="2">
    <source>
        <dbReference type="EMBL" id="KAG8383994.1"/>
    </source>
</evidence>
<dbReference type="GO" id="GO:0007131">
    <property type="term" value="P:reciprocal meiotic recombination"/>
    <property type="evidence" value="ECO:0007669"/>
    <property type="project" value="TreeGrafter"/>
</dbReference>
<gene>
    <name evidence="2" type="ORF">BUALT_Bualt04G0071700</name>
</gene>